<dbReference type="RefSeq" id="WP_188638745.1">
    <property type="nucleotide sequence ID" value="NZ_BMHM01000002.1"/>
</dbReference>
<reference evidence="2" key="1">
    <citation type="journal article" date="2019" name="Int. J. Syst. Evol. Microbiol.">
        <title>The Global Catalogue of Microorganisms (GCM) 10K type strain sequencing project: providing services to taxonomists for standard genome sequencing and annotation.</title>
        <authorList>
            <consortium name="The Broad Institute Genomics Platform"/>
            <consortium name="The Broad Institute Genome Sequencing Center for Infectious Disease"/>
            <person name="Wu L."/>
            <person name="Ma J."/>
        </authorList>
    </citation>
    <scope>NUCLEOTIDE SEQUENCE [LARGE SCALE GENOMIC DNA]</scope>
    <source>
        <strain evidence="2">CGMCC 1.15122</strain>
    </source>
</reference>
<comment type="caution">
    <text evidence="1">The sequence shown here is derived from an EMBL/GenBank/DDBJ whole genome shotgun (WGS) entry which is preliminary data.</text>
</comment>
<keyword evidence="2" id="KW-1185">Reference proteome</keyword>
<dbReference type="NCBIfam" id="TIGR03011">
    <property type="entry name" value="sulf_tusB_dsrH"/>
    <property type="match status" value="1"/>
</dbReference>
<dbReference type="PANTHER" id="PTHR37526">
    <property type="entry name" value="PROTEIN TUSB"/>
    <property type="match status" value="1"/>
</dbReference>
<dbReference type="EMBL" id="BMHM01000002">
    <property type="protein sequence ID" value="GGC84781.1"/>
    <property type="molecule type" value="Genomic_DNA"/>
</dbReference>
<proteinExistence type="predicted"/>
<dbReference type="Gene3D" id="3.40.1260.10">
    <property type="entry name" value="DsrEFH-like"/>
    <property type="match status" value="1"/>
</dbReference>
<name>A0ABQ1NUJ5_9GAMM</name>
<dbReference type="Pfam" id="PF04077">
    <property type="entry name" value="DsrH"/>
    <property type="match status" value="1"/>
</dbReference>
<dbReference type="SUPFAM" id="SSF75169">
    <property type="entry name" value="DsrEFH-like"/>
    <property type="match status" value="1"/>
</dbReference>
<sequence length="96" mass="10350">MLHILNKPPHSEAATQMLSTLAKGDSILLIEDAVQALLHADWQGWNAATDVNVCVLKEDAASRGLSAAALNGHATLVDMEGFVELTAQHTKILSWY</sequence>
<evidence type="ECO:0000313" key="1">
    <source>
        <dbReference type="EMBL" id="GGC84781.1"/>
    </source>
</evidence>
<dbReference type="Proteomes" id="UP000597301">
    <property type="component" value="Unassembled WGS sequence"/>
</dbReference>
<gene>
    <name evidence="1" type="ORF">GCM10011382_13690</name>
</gene>
<evidence type="ECO:0008006" key="3">
    <source>
        <dbReference type="Google" id="ProtNLM"/>
    </source>
</evidence>
<accession>A0ABQ1NUJ5</accession>
<organism evidence="1 2">
    <name type="scientific">Vreelandella lutescens</name>
    <dbReference type="NCBI Taxonomy" id="1602943"/>
    <lineage>
        <taxon>Bacteria</taxon>
        <taxon>Pseudomonadati</taxon>
        <taxon>Pseudomonadota</taxon>
        <taxon>Gammaproteobacteria</taxon>
        <taxon>Oceanospirillales</taxon>
        <taxon>Halomonadaceae</taxon>
        <taxon>Vreelandella</taxon>
    </lineage>
</organism>
<protein>
    <recommendedName>
        <fullName evidence="3">Sulfurtransferase complex subunit TusB</fullName>
    </recommendedName>
</protein>
<evidence type="ECO:0000313" key="2">
    <source>
        <dbReference type="Proteomes" id="UP000597301"/>
    </source>
</evidence>
<dbReference type="InterPro" id="IPR027396">
    <property type="entry name" value="DsrEFH-like"/>
</dbReference>
<dbReference type="InterPro" id="IPR007215">
    <property type="entry name" value="Sulphur_relay_TusB/DsrH"/>
</dbReference>
<dbReference type="PANTHER" id="PTHR37526:SF1">
    <property type="entry name" value="PROTEIN TUSB"/>
    <property type="match status" value="1"/>
</dbReference>